<comment type="caution">
    <text evidence="1">The sequence shown here is derived from an EMBL/GenBank/DDBJ whole genome shotgun (WGS) entry which is preliminary data.</text>
</comment>
<organism evidence="1 2">
    <name type="scientific">Spirosoma arboris</name>
    <dbReference type="NCBI Taxonomy" id="2682092"/>
    <lineage>
        <taxon>Bacteria</taxon>
        <taxon>Pseudomonadati</taxon>
        <taxon>Bacteroidota</taxon>
        <taxon>Cytophagia</taxon>
        <taxon>Cytophagales</taxon>
        <taxon>Cytophagaceae</taxon>
        <taxon>Spirosoma</taxon>
    </lineage>
</organism>
<evidence type="ECO:0000313" key="1">
    <source>
        <dbReference type="EMBL" id="MVM32854.1"/>
    </source>
</evidence>
<dbReference type="RefSeq" id="WP_157587557.1">
    <property type="nucleotide sequence ID" value="NZ_WPIN01000008.1"/>
</dbReference>
<name>A0A7K1SGL9_9BACT</name>
<evidence type="ECO:0000313" key="2">
    <source>
        <dbReference type="Proteomes" id="UP000436006"/>
    </source>
</evidence>
<gene>
    <name evidence="1" type="ORF">GO755_22635</name>
</gene>
<dbReference type="Proteomes" id="UP000436006">
    <property type="component" value="Unassembled WGS sequence"/>
</dbReference>
<reference evidence="1 2" key="1">
    <citation type="submission" date="2019-12" db="EMBL/GenBank/DDBJ databases">
        <title>Spirosoma sp. HMF4905 genome sequencing and assembly.</title>
        <authorList>
            <person name="Kang H."/>
            <person name="Cha I."/>
            <person name="Kim H."/>
            <person name="Joh K."/>
        </authorList>
    </citation>
    <scope>NUCLEOTIDE SEQUENCE [LARGE SCALE GENOMIC DNA]</scope>
    <source>
        <strain evidence="1 2">HMF4905</strain>
    </source>
</reference>
<keyword evidence="2" id="KW-1185">Reference proteome</keyword>
<protein>
    <submittedName>
        <fullName evidence="1">Uncharacterized protein</fullName>
    </submittedName>
</protein>
<proteinExistence type="predicted"/>
<accession>A0A7K1SGL9</accession>
<sequence length="77" mass="8486">MSTKVNSRERITCKDIENITGYKRAKAFSLLRAIKVAKMVASKRAGIESPVEPIVSVDDFARYTGLSREVVKAGLVD</sequence>
<dbReference type="EMBL" id="WPIN01000008">
    <property type="protein sequence ID" value="MVM32854.1"/>
    <property type="molecule type" value="Genomic_DNA"/>
</dbReference>
<dbReference type="AlphaFoldDB" id="A0A7K1SGL9"/>